<dbReference type="InterPro" id="IPR016193">
    <property type="entry name" value="Cytidine_deaminase-like"/>
</dbReference>
<dbReference type="STRING" id="61395.A0A1Y1WEG1"/>
<dbReference type="Proteomes" id="UP000193922">
    <property type="component" value="Unassembled WGS sequence"/>
</dbReference>
<proteinExistence type="predicted"/>
<dbReference type="Pfam" id="PF00383">
    <property type="entry name" value="dCMP_cyt_deam_1"/>
    <property type="match status" value="1"/>
</dbReference>
<evidence type="ECO:0000313" key="3">
    <source>
        <dbReference type="Proteomes" id="UP000193922"/>
    </source>
</evidence>
<dbReference type="GO" id="GO:0008835">
    <property type="term" value="F:diaminohydroxyphosphoribosylaminopyrimidine deaminase activity"/>
    <property type="evidence" value="ECO:0007669"/>
    <property type="project" value="TreeGrafter"/>
</dbReference>
<accession>A0A1Y1WEG1</accession>
<dbReference type="AlphaFoldDB" id="A0A1Y1WEG1"/>
<reference evidence="2 3" key="1">
    <citation type="submission" date="2016-07" db="EMBL/GenBank/DDBJ databases">
        <title>Pervasive Adenine N6-methylation of Active Genes in Fungi.</title>
        <authorList>
            <consortium name="DOE Joint Genome Institute"/>
            <person name="Mondo S.J."/>
            <person name="Dannebaum R.O."/>
            <person name="Kuo R.C."/>
            <person name="Labutti K."/>
            <person name="Haridas S."/>
            <person name="Kuo A."/>
            <person name="Salamov A."/>
            <person name="Ahrendt S.R."/>
            <person name="Lipzen A."/>
            <person name="Sullivan W."/>
            <person name="Andreopoulos W.B."/>
            <person name="Clum A."/>
            <person name="Lindquist E."/>
            <person name="Daum C."/>
            <person name="Ramamoorthy G.K."/>
            <person name="Gryganskyi A."/>
            <person name="Culley D."/>
            <person name="Magnuson J.K."/>
            <person name="James T.Y."/>
            <person name="O'Malley M.A."/>
            <person name="Stajich J.E."/>
            <person name="Spatafora J.W."/>
            <person name="Visel A."/>
            <person name="Grigoriev I.V."/>
        </authorList>
    </citation>
    <scope>NUCLEOTIDE SEQUENCE [LARGE SCALE GENOMIC DNA]</scope>
    <source>
        <strain evidence="2 3">ATCC 12442</strain>
    </source>
</reference>
<sequence length="135" mass="14728">MRRRTDSAAVERGIFESDNIRQRQQVGTVILHGNQIIATGHTLADGQHAAMVAIGGARRTELLRGATMYTTMEPSCTERIVEAGVACVVIGVKEPTTFENCNGVEELRVAGVDVVHLKFLEEECLRTNIHLLAGE</sequence>
<dbReference type="PANTHER" id="PTHR11079">
    <property type="entry name" value="CYTOSINE DEAMINASE FAMILY MEMBER"/>
    <property type="match status" value="1"/>
</dbReference>
<keyword evidence="3" id="KW-1185">Reference proteome</keyword>
<dbReference type="RefSeq" id="XP_040745331.1">
    <property type="nucleotide sequence ID" value="XM_040886746.1"/>
</dbReference>
<gene>
    <name evidence="2" type="ORF">DL89DRAFT_265611</name>
</gene>
<dbReference type="InterPro" id="IPR002125">
    <property type="entry name" value="CMP_dCMP_dom"/>
</dbReference>
<dbReference type="PROSITE" id="PS51747">
    <property type="entry name" value="CYT_DCMP_DEAMINASES_2"/>
    <property type="match status" value="1"/>
</dbReference>
<dbReference type="OrthoDB" id="252265at2759"/>
<dbReference type="GO" id="GO:0006139">
    <property type="term" value="P:nucleobase-containing compound metabolic process"/>
    <property type="evidence" value="ECO:0007669"/>
    <property type="project" value="UniProtKB-ARBA"/>
</dbReference>
<dbReference type="SUPFAM" id="SSF53927">
    <property type="entry name" value="Cytidine deaminase-like"/>
    <property type="match status" value="1"/>
</dbReference>
<protein>
    <recommendedName>
        <fullName evidence="1">CMP/dCMP-type deaminase domain-containing protein</fullName>
    </recommendedName>
</protein>
<organism evidence="2 3">
    <name type="scientific">Linderina pennispora</name>
    <dbReference type="NCBI Taxonomy" id="61395"/>
    <lineage>
        <taxon>Eukaryota</taxon>
        <taxon>Fungi</taxon>
        <taxon>Fungi incertae sedis</taxon>
        <taxon>Zoopagomycota</taxon>
        <taxon>Kickxellomycotina</taxon>
        <taxon>Kickxellomycetes</taxon>
        <taxon>Kickxellales</taxon>
        <taxon>Kickxellaceae</taxon>
        <taxon>Linderina</taxon>
    </lineage>
</organism>
<evidence type="ECO:0000313" key="2">
    <source>
        <dbReference type="EMBL" id="ORX71907.1"/>
    </source>
</evidence>
<dbReference type="GeneID" id="63803394"/>
<comment type="caution">
    <text evidence="2">The sequence shown here is derived from an EMBL/GenBank/DDBJ whole genome shotgun (WGS) entry which is preliminary data.</text>
</comment>
<dbReference type="PANTHER" id="PTHR11079:SF162">
    <property type="entry name" value="RIBOFLAVIN BIOSYNTHESIS PROTEIN PYRD, CHLOROPLASTIC"/>
    <property type="match status" value="1"/>
</dbReference>
<dbReference type="Gene3D" id="3.40.140.10">
    <property type="entry name" value="Cytidine Deaminase, domain 2"/>
    <property type="match status" value="1"/>
</dbReference>
<evidence type="ECO:0000259" key="1">
    <source>
        <dbReference type="PROSITE" id="PS51747"/>
    </source>
</evidence>
<name>A0A1Y1WEG1_9FUNG</name>
<feature type="domain" description="CMP/dCMP-type deaminase" evidence="1">
    <location>
        <begin position="1"/>
        <end position="114"/>
    </location>
</feature>
<dbReference type="EMBL" id="MCFD01000003">
    <property type="protein sequence ID" value="ORX71907.1"/>
    <property type="molecule type" value="Genomic_DNA"/>
</dbReference>